<evidence type="ECO:0000256" key="4">
    <source>
        <dbReference type="ARBA" id="ARBA00023212"/>
    </source>
</evidence>
<dbReference type="PANTHER" id="PTHR18905:SF12">
    <property type="entry name" value="NINEIN-LIKE PROTEIN"/>
    <property type="match status" value="1"/>
</dbReference>
<keyword evidence="3" id="KW-0597">Phosphoprotein</keyword>
<evidence type="ECO:0000256" key="2">
    <source>
        <dbReference type="ARBA" id="ARBA00022490"/>
    </source>
</evidence>
<evidence type="ECO:0000256" key="1">
    <source>
        <dbReference type="ARBA" id="ARBA00004300"/>
    </source>
</evidence>
<dbReference type="Proteomes" id="UP001444071">
    <property type="component" value="Unassembled WGS sequence"/>
</dbReference>
<evidence type="ECO:0000313" key="7">
    <source>
        <dbReference type="Proteomes" id="UP001444071"/>
    </source>
</evidence>
<evidence type="ECO:0000256" key="5">
    <source>
        <dbReference type="SAM" id="Coils"/>
    </source>
</evidence>
<evidence type="ECO:0000313" key="6">
    <source>
        <dbReference type="EMBL" id="MEQ2262030.1"/>
    </source>
</evidence>
<evidence type="ECO:0000256" key="3">
    <source>
        <dbReference type="ARBA" id="ARBA00022553"/>
    </source>
</evidence>
<comment type="subcellular location">
    <subcellularLocation>
        <location evidence="1">Cytoplasm</location>
        <location evidence="1">Cytoskeleton</location>
        <location evidence="1">Microtubule organizing center</location>
        <location evidence="1">Centrosome</location>
    </subcellularLocation>
</comment>
<protein>
    <submittedName>
        <fullName evidence="6">Uncharacterized protein</fullName>
    </submittedName>
</protein>
<keyword evidence="7" id="KW-1185">Reference proteome</keyword>
<keyword evidence="4" id="KW-0206">Cytoskeleton</keyword>
<feature type="coiled-coil region" evidence="5">
    <location>
        <begin position="24"/>
        <end position="100"/>
    </location>
</feature>
<dbReference type="EMBL" id="JAHRIM010018691">
    <property type="protein sequence ID" value="MEQ2262030.1"/>
    <property type="molecule type" value="Genomic_DNA"/>
</dbReference>
<accession>A0ABV0VXQ0</accession>
<name>A0ABV0VXQ0_9TELE</name>
<dbReference type="PANTHER" id="PTHR18905">
    <property type="entry name" value="NINEIN"/>
    <property type="match status" value="1"/>
</dbReference>
<dbReference type="SUPFAM" id="SSF57997">
    <property type="entry name" value="Tropomyosin"/>
    <property type="match status" value="1"/>
</dbReference>
<gene>
    <name evidence="6" type="ORF">XENORESO_021140</name>
</gene>
<keyword evidence="5" id="KW-0175">Coiled coil</keyword>
<proteinExistence type="predicted"/>
<organism evidence="6 7">
    <name type="scientific">Xenotaenia resolanae</name>
    <dbReference type="NCBI Taxonomy" id="208358"/>
    <lineage>
        <taxon>Eukaryota</taxon>
        <taxon>Metazoa</taxon>
        <taxon>Chordata</taxon>
        <taxon>Craniata</taxon>
        <taxon>Vertebrata</taxon>
        <taxon>Euteleostomi</taxon>
        <taxon>Actinopterygii</taxon>
        <taxon>Neopterygii</taxon>
        <taxon>Teleostei</taxon>
        <taxon>Neoteleostei</taxon>
        <taxon>Acanthomorphata</taxon>
        <taxon>Ovalentaria</taxon>
        <taxon>Atherinomorphae</taxon>
        <taxon>Cyprinodontiformes</taxon>
        <taxon>Goodeidae</taxon>
        <taxon>Xenotaenia</taxon>
    </lineage>
</organism>
<sequence>MVLTRRDLEQDFRERLASLRCQSEQESEALLQQVERERSALQEELQLLRAQEAELQEELSSTAQEKQHLEDELNAVKMKLSEAESSVQRLQRDLDQLLHHKFGSLDPSSATLNHEERFSELLREYELQRRVRPFISAPFLQVRQSNSVQVEPQNLSYDEELLTHGVQFIPPDPDLLPPCDPDISCNPSVVWISRLFLKMI</sequence>
<reference evidence="6 7" key="1">
    <citation type="submission" date="2021-06" db="EMBL/GenBank/DDBJ databases">
        <authorList>
            <person name="Palmer J.M."/>
        </authorList>
    </citation>
    <scope>NUCLEOTIDE SEQUENCE [LARGE SCALE GENOMIC DNA]</scope>
    <source>
        <strain evidence="6 7">XR_2019</strain>
        <tissue evidence="6">Muscle</tissue>
    </source>
</reference>
<keyword evidence="2" id="KW-0963">Cytoplasm</keyword>
<comment type="caution">
    <text evidence="6">The sequence shown here is derived from an EMBL/GenBank/DDBJ whole genome shotgun (WGS) entry which is preliminary data.</text>
</comment>